<dbReference type="KEGG" id="otm:OSB_15370"/>
<evidence type="ECO:0000313" key="6">
    <source>
        <dbReference type="Proteomes" id="UP000067444"/>
    </source>
</evidence>
<dbReference type="Proteomes" id="UP000067444">
    <property type="component" value="Chromosome"/>
</dbReference>
<comment type="subcellular location">
    <subcellularLocation>
        <location evidence="1">Membrane</location>
        <topology evidence="1">Multi-pass membrane protein</topology>
    </subcellularLocation>
</comment>
<proteinExistence type="predicted"/>
<evidence type="ECO:0000256" key="3">
    <source>
        <dbReference type="ARBA" id="ARBA00022989"/>
    </source>
</evidence>
<dbReference type="STRING" id="1458307.OSB_15370"/>
<keyword evidence="4" id="KW-0472">Membrane</keyword>
<dbReference type="InterPro" id="IPR001129">
    <property type="entry name" value="Membr-assoc_MAPEG"/>
</dbReference>
<dbReference type="InterPro" id="IPR023352">
    <property type="entry name" value="MAPEG-like_dom_sf"/>
</dbReference>
<dbReference type="EMBL" id="CP012160">
    <property type="protein sequence ID" value="AKS46088.1"/>
    <property type="molecule type" value="Genomic_DNA"/>
</dbReference>
<keyword evidence="6" id="KW-1185">Reference proteome</keyword>
<keyword evidence="2" id="KW-0812">Transmembrane</keyword>
<dbReference type="GO" id="GO:0004364">
    <property type="term" value="F:glutathione transferase activity"/>
    <property type="evidence" value="ECO:0007669"/>
    <property type="project" value="TreeGrafter"/>
</dbReference>
<evidence type="ECO:0000313" key="5">
    <source>
        <dbReference type="EMBL" id="AKS46088.1"/>
    </source>
</evidence>
<dbReference type="OrthoDB" id="464934at2"/>
<dbReference type="GO" id="GO:0016020">
    <property type="term" value="C:membrane"/>
    <property type="evidence" value="ECO:0007669"/>
    <property type="project" value="UniProtKB-SubCell"/>
</dbReference>
<dbReference type="Gene3D" id="1.20.120.550">
    <property type="entry name" value="Membrane associated eicosanoid/glutathione metabolism-like domain"/>
    <property type="match status" value="1"/>
</dbReference>
<dbReference type="GO" id="GO:0004602">
    <property type="term" value="F:glutathione peroxidase activity"/>
    <property type="evidence" value="ECO:0007669"/>
    <property type="project" value="TreeGrafter"/>
</dbReference>
<evidence type="ECO:0000256" key="4">
    <source>
        <dbReference type="ARBA" id="ARBA00023136"/>
    </source>
</evidence>
<dbReference type="SUPFAM" id="SSF161084">
    <property type="entry name" value="MAPEG domain-like"/>
    <property type="match status" value="1"/>
</dbReference>
<evidence type="ECO:0000256" key="2">
    <source>
        <dbReference type="ARBA" id="ARBA00022692"/>
    </source>
</evidence>
<sequence length="127" mass="14028">MPLIEIIALLAVAQFLYFGYLVGMQRQKSGLKAPTMTGDDGFERAFRVQMNTLELMIALIPVLLLAGKYWPAWLIAPIGIVYLVGRTLYQQAYMNAPTKRGTGFMLSLGPIAALLVLALLGAVWHLF</sequence>
<dbReference type="InterPro" id="IPR050997">
    <property type="entry name" value="MAPEG"/>
</dbReference>
<gene>
    <name evidence="5" type="ORF">OSB_15370</name>
</gene>
<keyword evidence="3" id="KW-1133">Transmembrane helix</keyword>
<organism evidence="5 6">
    <name type="scientific">Octadecabacter temperatus</name>
    <dbReference type="NCBI Taxonomy" id="1458307"/>
    <lineage>
        <taxon>Bacteria</taxon>
        <taxon>Pseudomonadati</taxon>
        <taxon>Pseudomonadota</taxon>
        <taxon>Alphaproteobacteria</taxon>
        <taxon>Rhodobacterales</taxon>
        <taxon>Roseobacteraceae</taxon>
        <taxon>Octadecabacter</taxon>
    </lineage>
</organism>
<dbReference type="PANTHER" id="PTHR10250">
    <property type="entry name" value="MICROSOMAL GLUTATHIONE S-TRANSFERASE"/>
    <property type="match status" value="1"/>
</dbReference>
<accession>A0A0K0Y526</accession>
<dbReference type="AlphaFoldDB" id="A0A0K0Y526"/>
<name>A0A0K0Y526_9RHOB</name>
<reference evidence="5 6" key="1">
    <citation type="journal article" date="2015" name="Genome Announc.">
        <title>Closed Genome Sequence of Octadecabacter temperatus SB1, the First Mesophilic Species of the Genus Octadecabacter.</title>
        <authorList>
            <person name="Voget S."/>
            <person name="Billerbeck S."/>
            <person name="Simon M."/>
            <person name="Daniel R."/>
        </authorList>
    </citation>
    <scope>NUCLEOTIDE SEQUENCE [LARGE SCALE GENOMIC DNA]</scope>
    <source>
        <strain evidence="5 6">SB1</strain>
    </source>
</reference>
<evidence type="ECO:0000256" key="1">
    <source>
        <dbReference type="ARBA" id="ARBA00004141"/>
    </source>
</evidence>
<dbReference type="Pfam" id="PF01124">
    <property type="entry name" value="MAPEG"/>
    <property type="match status" value="1"/>
</dbReference>
<protein>
    <submittedName>
        <fullName evidence="5">MAPEG family protein</fullName>
    </submittedName>
</protein>
<dbReference type="GO" id="GO:0006691">
    <property type="term" value="P:leukotriene metabolic process"/>
    <property type="evidence" value="ECO:0007669"/>
    <property type="project" value="UniProtKB-ARBA"/>
</dbReference>
<dbReference type="RefSeq" id="WP_049834415.1">
    <property type="nucleotide sequence ID" value="NZ_CP012160.1"/>
</dbReference>
<dbReference type="PANTHER" id="PTHR10250:SF15">
    <property type="entry name" value="MICROSOMAL GLUTATHIONE S-TRANSFERASE-RELATED"/>
    <property type="match status" value="1"/>
</dbReference>